<proteinExistence type="predicted"/>
<protein>
    <submittedName>
        <fullName evidence="1">Uncharacterized protein</fullName>
    </submittedName>
</protein>
<reference evidence="1 2" key="1">
    <citation type="submission" date="2019-06" db="EMBL/GenBank/DDBJ databases">
        <title>Pseudomonas bimorpha sp. nov. isolated from bovine raw milk and skim milk concentrate.</title>
        <authorList>
            <person name="Hofmann K."/>
            <person name="Huptas C."/>
            <person name="Doll E."/>
            <person name="Scherer S."/>
            <person name="Wenning M."/>
        </authorList>
    </citation>
    <scope>NUCLEOTIDE SEQUENCE [LARGE SCALE GENOMIC DNA]</scope>
    <source>
        <strain evidence="1 2">DSM 13124</strain>
    </source>
</reference>
<dbReference type="AlphaFoldDB" id="A0A9X9BKL5"/>
<comment type="caution">
    <text evidence="1">The sequence shown here is derived from an EMBL/GenBank/DDBJ whole genome shotgun (WGS) entry which is preliminary data.</text>
</comment>
<sequence>MSYLEEEIDDAFRSLEISFRKLQTYETTALINNLTKKFFKFESSFLDPVELNEKNSEHNPNFWKEIQYRINQKDLILLVLDSTYSGWEIDNAQDIASILGETTGYPFWVTDSKLTFLVHMDDHDCVIWA</sequence>
<evidence type="ECO:0000313" key="2">
    <source>
        <dbReference type="Proteomes" id="UP000316123"/>
    </source>
</evidence>
<dbReference type="Proteomes" id="UP000316123">
    <property type="component" value="Unassembled WGS sequence"/>
</dbReference>
<dbReference type="OrthoDB" id="6975807at2"/>
<organism evidence="1 2">
    <name type="scientific">Pseudomonas marginalis</name>
    <name type="common">Pseudomonas panacis</name>
    <dbReference type="NCBI Taxonomy" id="298"/>
    <lineage>
        <taxon>Bacteria</taxon>
        <taxon>Pseudomonadati</taxon>
        <taxon>Pseudomonadota</taxon>
        <taxon>Gammaproteobacteria</taxon>
        <taxon>Pseudomonadales</taxon>
        <taxon>Pseudomonadaceae</taxon>
        <taxon>Pseudomonas</taxon>
    </lineage>
</organism>
<accession>A0A9X9BKL5</accession>
<dbReference type="EMBL" id="VFEQ01000037">
    <property type="protein sequence ID" value="TWR49418.1"/>
    <property type="molecule type" value="Genomic_DNA"/>
</dbReference>
<dbReference type="RefSeq" id="WP_074844622.1">
    <property type="nucleotide sequence ID" value="NZ_FNSU01000001.1"/>
</dbReference>
<evidence type="ECO:0000313" key="1">
    <source>
        <dbReference type="EMBL" id="TWR49418.1"/>
    </source>
</evidence>
<gene>
    <name evidence="1" type="ORF">FIV41_30965</name>
</gene>
<name>A0A9X9BKL5_PSEMA</name>